<evidence type="ECO:0000259" key="3">
    <source>
        <dbReference type="Pfam" id="PF04840"/>
    </source>
</evidence>
<name>A0A0V0R890_PSEPJ</name>
<keyword evidence="6" id="KW-1185">Reference proteome</keyword>
<dbReference type="PANTHER" id="PTHR12811">
    <property type="entry name" value="VACUOLAR PROTEIN SORTING VPS16"/>
    <property type="match status" value="1"/>
</dbReference>
<gene>
    <name evidence="5" type="ORF">PPERSA_08755</name>
</gene>
<comment type="similarity">
    <text evidence="1 2">Belongs to the VPS16 family.</text>
</comment>
<feature type="domain" description="Vps16 C-terminal" evidence="3">
    <location>
        <begin position="573"/>
        <end position="889"/>
    </location>
</feature>
<evidence type="ECO:0000259" key="4">
    <source>
        <dbReference type="Pfam" id="PF04841"/>
    </source>
</evidence>
<dbReference type="EMBL" id="LDAU01000027">
    <property type="protein sequence ID" value="KRX10453.1"/>
    <property type="molecule type" value="Genomic_DNA"/>
</dbReference>
<evidence type="ECO:0008006" key="7">
    <source>
        <dbReference type="Google" id="ProtNLM"/>
    </source>
</evidence>
<dbReference type="GO" id="GO:0005765">
    <property type="term" value="C:lysosomal membrane"/>
    <property type="evidence" value="ECO:0007669"/>
    <property type="project" value="TreeGrafter"/>
</dbReference>
<dbReference type="GO" id="GO:0016197">
    <property type="term" value="P:endosomal transport"/>
    <property type="evidence" value="ECO:0007669"/>
    <property type="project" value="TreeGrafter"/>
</dbReference>
<dbReference type="GO" id="GO:0005768">
    <property type="term" value="C:endosome"/>
    <property type="evidence" value="ECO:0007669"/>
    <property type="project" value="TreeGrafter"/>
</dbReference>
<protein>
    <recommendedName>
        <fullName evidence="7">Vacuolar protein sorting-associated protein 16 homolog</fullName>
    </recommendedName>
</protein>
<dbReference type="OrthoDB" id="1792at2759"/>
<dbReference type="GO" id="GO:0042144">
    <property type="term" value="P:vacuole fusion, non-autophagic"/>
    <property type="evidence" value="ECO:0007669"/>
    <property type="project" value="TreeGrafter"/>
</dbReference>
<dbReference type="OMA" id="LENCICF"/>
<dbReference type="Proteomes" id="UP000054937">
    <property type="component" value="Unassembled WGS sequence"/>
</dbReference>
<dbReference type="PIRSF" id="PIRSF007949">
    <property type="entry name" value="VPS16"/>
    <property type="match status" value="1"/>
</dbReference>
<accession>A0A0V0R890</accession>
<organism evidence="5 6">
    <name type="scientific">Pseudocohnilembus persalinus</name>
    <name type="common">Ciliate</name>
    <dbReference type="NCBI Taxonomy" id="266149"/>
    <lineage>
        <taxon>Eukaryota</taxon>
        <taxon>Sar</taxon>
        <taxon>Alveolata</taxon>
        <taxon>Ciliophora</taxon>
        <taxon>Intramacronucleata</taxon>
        <taxon>Oligohymenophorea</taxon>
        <taxon>Scuticociliatia</taxon>
        <taxon>Philasterida</taxon>
        <taxon>Pseudocohnilembidae</taxon>
        <taxon>Pseudocohnilembus</taxon>
    </lineage>
</organism>
<feature type="domain" description="Vps16 N-terminal" evidence="4">
    <location>
        <begin position="8"/>
        <end position="470"/>
    </location>
</feature>
<evidence type="ECO:0000313" key="5">
    <source>
        <dbReference type="EMBL" id="KRX10453.1"/>
    </source>
</evidence>
<comment type="caution">
    <text evidence="5">The sequence shown here is derived from an EMBL/GenBank/DDBJ whole genome shotgun (WGS) entry which is preliminary data.</text>
</comment>
<evidence type="ECO:0000256" key="2">
    <source>
        <dbReference type="PIRNR" id="PIRNR007949"/>
    </source>
</evidence>
<dbReference type="InterPro" id="IPR006926">
    <property type="entry name" value="Vps16_N"/>
</dbReference>
<dbReference type="GO" id="GO:0006886">
    <property type="term" value="P:intracellular protein transport"/>
    <property type="evidence" value="ECO:0007669"/>
    <property type="project" value="InterPro"/>
</dbReference>
<sequence>MEGIIPLGSEFYKTYEFYTISNKDFTQNKIDPQLHKLALARYGGPIAVAKKKNEIYVMSNNQLENCICFYSNDGELKNSILLEEFYLDIEQVMAGFEFIEDELLLLVANTGKYYLLNPYKKREGAQKKQLSIQLPRNQTIVEAKVVENGFVCYTSEKRFYYVNNVFDPSIKELPFPGLTENPTDWLVIPASQSYQGRLQVHVAHPQQGVFVITDEQDVKLFFNSQTTENRNTLDGQPMPEISNIQMMCQTFESDLFAYLTKGSEGFWKVWVIGKDFQGLTLEINQQTNLNQNNQNKNVGLQNLLDKENSKKPFQMHWCSRDCVVLVLKQKYIIVGPGDFAYDTKKSGFFFPEVDGLRIISKTNKDIKRETGEFESRYLNEILRRIPKENYEIQRNWYCNHPGAKLKQAYNSFKNREPLEEEDIKQKKSELAEGVQACLDAGLFELDHDIQQNLLKAASYGKTFLNANQFDHDQLYQCCKFLRVVININKTPYKRVITYQQMRQIKEDVLVNIMLRYNLHYQAHQVCVYLDFQKKEQLIPLVYEHWACQKIEEYQEDDVLCQIIKEKLQHQQGISFTEIAHRSIEKGKPELALKLLQLEPENAKRVPVLLSMAETADPQQKLEFYEQAMQEALASKESNFINMVILEMLKNNLDSKSIFEIAISNDFTNHHFIEFLRIFEPIQLDEYLDRTDQKYRQAMNQIRKASTSKNIDHMIAFIKEAQVFFSLDKKSEELADILKIWKAHLESYQEIQKEKAKKKLQMQMTPQEVSSFHEFKLAIEKSSYDSKEVHKLNKEDKLSDRTLCILQARQYIKQNMTIELNQFLNKINHKKIVVPYEIIADIYMQRDERDMALQFLDKMTDLKQQIQIFMDLKEQDRAIQAILKSQKGRSDKKKYLERLMEDYEEPNFVNKIQIEIENLKKK</sequence>
<dbReference type="Pfam" id="PF04841">
    <property type="entry name" value="Vps16_N"/>
    <property type="match status" value="1"/>
</dbReference>
<dbReference type="GO" id="GO:0003779">
    <property type="term" value="F:actin binding"/>
    <property type="evidence" value="ECO:0007669"/>
    <property type="project" value="TreeGrafter"/>
</dbReference>
<dbReference type="InParanoid" id="A0A0V0R890"/>
<dbReference type="InterPro" id="IPR016534">
    <property type="entry name" value="VPS16"/>
</dbReference>
<dbReference type="PANTHER" id="PTHR12811:SF0">
    <property type="entry name" value="VACUOLAR PROTEIN SORTING-ASSOCIATED PROTEIN 16 HOMOLOG"/>
    <property type="match status" value="1"/>
</dbReference>
<dbReference type="Pfam" id="PF04840">
    <property type="entry name" value="Vps16_C"/>
    <property type="match status" value="1"/>
</dbReference>
<evidence type="ECO:0000313" key="6">
    <source>
        <dbReference type="Proteomes" id="UP000054937"/>
    </source>
</evidence>
<proteinExistence type="inferred from homology"/>
<reference evidence="5 6" key="1">
    <citation type="journal article" date="2015" name="Sci. Rep.">
        <title>Genome of the facultative scuticociliatosis pathogen Pseudocohnilembus persalinus provides insight into its virulence through horizontal gene transfer.</title>
        <authorList>
            <person name="Xiong J."/>
            <person name="Wang G."/>
            <person name="Cheng J."/>
            <person name="Tian M."/>
            <person name="Pan X."/>
            <person name="Warren A."/>
            <person name="Jiang C."/>
            <person name="Yuan D."/>
            <person name="Miao W."/>
        </authorList>
    </citation>
    <scope>NUCLEOTIDE SEQUENCE [LARGE SCALE GENOMIC DNA]</scope>
    <source>
        <strain evidence="5">36N120E</strain>
    </source>
</reference>
<dbReference type="AlphaFoldDB" id="A0A0V0R890"/>
<dbReference type="GO" id="GO:0030897">
    <property type="term" value="C:HOPS complex"/>
    <property type="evidence" value="ECO:0007669"/>
    <property type="project" value="TreeGrafter"/>
</dbReference>
<evidence type="ECO:0000256" key="1">
    <source>
        <dbReference type="ARBA" id="ARBA00009250"/>
    </source>
</evidence>
<dbReference type="InterPro" id="IPR006925">
    <property type="entry name" value="Vps16_C"/>
</dbReference>